<feature type="compositionally biased region" description="Gly residues" evidence="2">
    <location>
        <begin position="359"/>
        <end position="376"/>
    </location>
</feature>
<dbReference type="EMBL" id="JAERUA010000009">
    <property type="protein sequence ID" value="KAI1894983.1"/>
    <property type="molecule type" value="Genomic_DNA"/>
</dbReference>
<proteinExistence type="inferred from homology"/>
<evidence type="ECO:0000313" key="4">
    <source>
        <dbReference type="Proteomes" id="UP000829720"/>
    </source>
</evidence>
<dbReference type="GO" id="GO:0023052">
    <property type="term" value="P:signaling"/>
    <property type="evidence" value="ECO:0007669"/>
    <property type="project" value="InterPro"/>
</dbReference>
<dbReference type="OrthoDB" id="10036956at2759"/>
<gene>
    <name evidence="3" type="ORF">AGOR_G00101290</name>
</gene>
<dbReference type="AlphaFoldDB" id="A0A8T3DCL0"/>
<keyword evidence="4" id="KW-1185">Reference proteome</keyword>
<feature type="region of interest" description="Disordered" evidence="2">
    <location>
        <begin position="341"/>
        <end position="407"/>
    </location>
</feature>
<protein>
    <recommendedName>
        <fullName evidence="5">Disks large-associated protein 3</fullName>
    </recommendedName>
</protein>
<name>A0A8T3DCL0_9TELE</name>
<feature type="region of interest" description="Disordered" evidence="2">
    <location>
        <begin position="1"/>
        <end position="79"/>
    </location>
</feature>
<dbReference type="PANTHER" id="PTHR12353:SF4">
    <property type="entry name" value="DISKS LARGE-ASSOCIATED PROTEIN 3"/>
    <property type="match status" value="1"/>
</dbReference>
<dbReference type="Pfam" id="PF03359">
    <property type="entry name" value="GKAP"/>
    <property type="match status" value="1"/>
</dbReference>
<feature type="region of interest" description="Disordered" evidence="2">
    <location>
        <begin position="137"/>
        <end position="228"/>
    </location>
</feature>
<dbReference type="Proteomes" id="UP000829720">
    <property type="component" value="Unassembled WGS sequence"/>
</dbReference>
<dbReference type="GO" id="GO:0099572">
    <property type="term" value="C:postsynaptic specialization"/>
    <property type="evidence" value="ECO:0007669"/>
    <property type="project" value="TreeGrafter"/>
</dbReference>
<evidence type="ECO:0008006" key="5">
    <source>
        <dbReference type="Google" id="ProtNLM"/>
    </source>
</evidence>
<comment type="similarity">
    <text evidence="1">Belongs to the SAPAP family.</text>
</comment>
<dbReference type="InterPro" id="IPR005026">
    <property type="entry name" value="SAPAP"/>
</dbReference>
<evidence type="ECO:0000313" key="3">
    <source>
        <dbReference type="EMBL" id="KAI1894983.1"/>
    </source>
</evidence>
<dbReference type="GO" id="GO:0060090">
    <property type="term" value="F:molecular adaptor activity"/>
    <property type="evidence" value="ECO:0007669"/>
    <property type="project" value="TreeGrafter"/>
</dbReference>
<comment type="caution">
    <text evidence="3">The sequence shown here is derived from an EMBL/GenBank/DDBJ whole genome shotgun (WGS) entry which is preliminary data.</text>
</comment>
<accession>A0A8T3DCL0</accession>
<evidence type="ECO:0000256" key="2">
    <source>
        <dbReference type="SAM" id="MobiDB-lite"/>
    </source>
</evidence>
<dbReference type="GO" id="GO:0098978">
    <property type="term" value="C:glutamatergic synapse"/>
    <property type="evidence" value="ECO:0007669"/>
    <property type="project" value="TreeGrafter"/>
</dbReference>
<reference evidence="3" key="1">
    <citation type="submission" date="2021-01" db="EMBL/GenBank/DDBJ databases">
        <authorList>
            <person name="Zahm M."/>
            <person name="Roques C."/>
            <person name="Cabau C."/>
            <person name="Klopp C."/>
            <person name="Donnadieu C."/>
            <person name="Jouanno E."/>
            <person name="Lampietro C."/>
            <person name="Louis A."/>
            <person name="Herpin A."/>
            <person name="Echchiki A."/>
            <person name="Berthelot C."/>
            <person name="Parey E."/>
            <person name="Roest-Crollius H."/>
            <person name="Braasch I."/>
            <person name="Postlethwait J."/>
            <person name="Bobe J."/>
            <person name="Montfort J."/>
            <person name="Bouchez O."/>
            <person name="Begum T."/>
            <person name="Mejri S."/>
            <person name="Adams A."/>
            <person name="Chen W.-J."/>
            <person name="Guiguen Y."/>
        </authorList>
    </citation>
    <scope>NUCLEOTIDE SEQUENCE</scope>
    <source>
        <tissue evidence="3">Blood</tissue>
    </source>
</reference>
<feature type="compositionally biased region" description="Polar residues" evidence="2">
    <location>
        <begin position="48"/>
        <end position="61"/>
    </location>
</feature>
<dbReference type="PANTHER" id="PTHR12353">
    <property type="entry name" value="DISKS LARGE-ASSOCIATED PROTEIN DAP SAP90/PSD-95-ASSOCIATED PROTEIN"/>
    <property type="match status" value="1"/>
</dbReference>
<evidence type="ECO:0000256" key="1">
    <source>
        <dbReference type="ARBA" id="ARBA00008839"/>
    </source>
</evidence>
<organism evidence="3 4">
    <name type="scientific">Albula goreensis</name>
    <dbReference type="NCBI Taxonomy" id="1534307"/>
    <lineage>
        <taxon>Eukaryota</taxon>
        <taxon>Metazoa</taxon>
        <taxon>Chordata</taxon>
        <taxon>Craniata</taxon>
        <taxon>Vertebrata</taxon>
        <taxon>Euteleostomi</taxon>
        <taxon>Actinopterygii</taxon>
        <taxon>Neopterygii</taxon>
        <taxon>Teleostei</taxon>
        <taxon>Albuliformes</taxon>
        <taxon>Albulidae</taxon>
        <taxon>Albula</taxon>
    </lineage>
</organism>
<feature type="compositionally biased region" description="Polar residues" evidence="2">
    <location>
        <begin position="8"/>
        <end position="27"/>
    </location>
</feature>
<sequence>MGRPQLGGTAQSSTDSTQEAYFHSTGQPAPRRLRQRSVDGAELGGGRTSRTGYYHQHSNSAERGARTPGDFVQDTHGRSWRPSIAVQVDSSETHSESDAESKALRAMQSIGVQVEDKRRERFRRSCSVMAGVQAELEREEHRGRGVASSHGSAPFQRHASEPEESCTIHTQGQWGYHDNYHHANNPRHAHANTPGQGHARAPMPGHDPEQGWASEGSHSLPGSARSSPFPRDGEFYLRMLHTEVERMERWCQRFEREAEEKDLPEEALTRIRSAVGNAQIFMSQKVQQFFRLCQQSLDPTAHPQPSPQDLAELWDLLQLAVEEVRLNFQELQRLKDSGWRLYPKDDKTLPPPLPKKPSGGVGAGRARGGAGGGPDPRGGVSRSEAPPLPAREKSVDLGTDSQDPHGRLLQAKRAAHSFRQNSATESADSIEIYIPEAQTRF</sequence>